<protein>
    <recommendedName>
        <fullName evidence="4">Patatin</fullName>
        <ecNumber evidence="4">3.1.1.-</ecNumber>
    </recommendedName>
</protein>
<dbReference type="Gene3D" id="3.40.1090.10">
    <property type="entry name" value="Cytosolic phospholipase A2 catalytic domain"/>
    <property type="match status" value="1"/>
</dbReference>
<dbReference type="PROSITE" id="PS00107">
    <property type="entry name" value="PROTEIN_KINASE_ATP"/>
    <property type="match status" value="1"/>
</dbReference>
<name>A0AAW1RTZ2_9CHLO</name>
<feature type="active site" description="Proton acceptor" evidence="2">
    <location>
        <position position="732"/>
    </location>
</feature>
<dbReference type="Proteomes" id="UP001445335">
    <property type="component" value="Unassembled WGS sequence"/>
</dbReference>
<comment type="caution">
    <text evidence="2">Lacks conserved residue(s) required for the propagation of feature annotation.</text>
</comment>
<feature type="region of interest" description="Disordered" evidence="5">
    <location>
        <begin position="552"/>
        <end position="575"/>
    </location>
</feature>
<keyword evidence="9" id="KW-1185">Reference proteome</keyword>
<dbReference type="GO" id="GO:0005524">
    <property type="term" value="F:ATP binding"/>
    <property type="evidence" value="ECO:0007669"/>
    <property type="project" value="UniProtKB-UniRule"/>
</dbReference>
<dbReference type="PROSITE" id="PS50011">
    <property type="entry name" value="PROTEIN_KINASE_DOM"/>
    <property type="match status" value="1"/>
</dbReference>
<accession>A0AAW1RTZ2</accession>
<evidence type="ECO:0000313" key="9">
    <source>
        <dbReference type="Proteomes" id="UP001445335"/>
    </source>
</evidence>
<comment type="function">
    <text evidence="4">Lipolytic acyl hydrolase (LAH).</text>
</comment>
<dbReference type="EMBL" id="JALJOU010000023">
    <property type="protein sequence ID" value="KAK9837125.1"/>
    <property type="molecule type" value="Genomic_DNA"/>
</dbReference>
<feature type="short sequence motif" description="GXSXG" evidence="2">
    <location>
        <begin position="611"/>
        <end position="615"/>
    </location>
</feature>
<comment type="domain">
    <text evidence="4">The nitrogen atoms of the two glycine residues in the GGXR motif define the oxyanion hole, and stabilize the oxyanion that forms during the nucleophilic attack by the catalytic serine during substrate cleavage.</text>
</comment>
<feature type="domain" description="Protein kinase" evidence="6">
    <location>
        <begin position="227"/>
        <end position="525"/>
    </location>
</feature>
<evidence type="ECO:0000313" key="8">
    <source>
        <dbReference type="EMBL" id="KAK9837125.1"/>
    </source>
</evidence>
<evidence type="ECO:0000259" key="6">
    <source>
        <dbReference type="PROSITE" id="PS50011"/>
    </source>
</evidence>
<dbReference type="EC" id="3.1.1.-" evidence="4"/>
<dbReference type="SUPFAM" id="SSF56112">
    <property type="entry name" value="Protein kinase-like (PK-like)"/>
    <property type="match status" value="1"/>
</dbReference>
<keyword evidence="3" id="KW-0067">ATP-binding</keyword>
<reference evidence="8 9" key="1">
    <citation type="journal article" date="2024" name="Nat. Commun.">
        <title>Phylogenomics reveals the evolutionary origins of lichenization in chlorophyte algae.</title>
        <authorList>
            <person name="Puginier C."/>
            <person name="Libourel C."/>
            <person name="Otte J."/>
            <person name="Skaloud P."/>
            <person name="Haon M."/>
            <person name="Grisel S."/>
            <person name="Petersen M."/>
            <person name="Berrin J.G."/>
            <person name="Delaux P.M."/>
            <person name="Dal Grande F."/>
            <person name="Keller J."/>
        </authorList>
    </citation>
    <scope>NUCLEOTIDE SEQUENCE [LARGE SCALE GENOMIC DNA]</scope>
    <source>
        <strain evidence="8 9">SAG 245.80</strain>
    </source>
</reference>
<dbReference type="Pfam" id="PF01734">
    <property type="entry name" value="Patatin"/>
    <property type="match status" value="1"/>
</dbReference>
<dbReference type="InterPro" id="IPR001245">
    <property type="entry name" value="Ser-Thr/Tyr_kinase_cat_dom"/>
</dbReference>
<gene>
    <name evidence="8" type="ORF">WJX81_004755</name>
</gene>
<evidence type="ECO:0000256" key="3">
    <source>
        <dbReference type="PROSITE-ProRule" id="PRU10141"/>
    </source>
</evidence>
<evidence type="ECO:0000259" key="7">
    <source>
        <dbReference type="PROSITE" id="PS51635"/>
    </source>
</evidence>
<feature type="binding site" evidence="3">
    <location>
        <position position="254"/>
    </location>
    <ligand>
        <name>ATP</name>
        <dbReference type="ChEBI" id="CHEBI:30616"/>
    </ligand>
</feature>
<evidence type="ECO:0000256" key="4">
    <source>
        <dbReference type="RuleBase" id="RU361262"/>
    </source>
</evidence>
<keyword evidence="3" id="KW-0547">Nucleotide-binding</keyword>
<evidence type="ECO:0000256" key="1">
    <source>
        <dbReference type="ARBA" id="ARBA00023098"/>
    </source>
</evidence>
<organism evidence="8 9">
    <name type="scientific">Elliptochloris bilobata</name>
    <dbReference type="NCBI Taxonomy" id="381761"/>
    <lineage>
        <taxon>Eukaryota</taxon>
        <taxon>Viridiplantae</taxon>
        <taxon>Chlorophyta</taxon>
        <taxon>core chlorophytes</taxon>
        <taxon>Trebouxiophyceae</taxon>
        <taxon>Trebouxiophyceae incertae sedis</taxon>
        <taxon>Elliptochloris clade</taxon>
        <taxon>Elliptochloris</taxon>
    </lineage>
</organism>
<feature type="domain" description="PNPLA" evidence="7">
    <location>
        <begin position="579"/>
        <end position="750"/>
    </location>
</feature>
<dbReference type="GO" id="GO:0004674">
    <property type="term" value="F:protein serine/threonine kinase activity"/>
    <property type="evidence" value="ECO:0007669"/>
    <property type="project" value="TreeGrafter"/>
</dbReference>
<dbReference type="InterPro" id="IPR017441">
    <property type="entry name" value="Protein_kinase_ATP_BS"/>
</dbReference>
<dbReference type="InterPro" id="IPR016035">
    <property type="entry name" value="Acyl_Trfase/lysoPLipase"/>
</dbReference>
<dbReference type="SUPFAM" id="SSF52151">
    <property type="entry name" value="FabD/lysophospholipase-like"/>
    <property type="match status" value="1"/>
</dbReference>
<comment type="similarity">
    <text evidence="4">Belongs to the patatin family.</text>
</comment>
<dbReference type="Pfam" id="PF07714">
    <property type="entry name" value="PK_Tyr_Ser-Thr"/>
    <property type="match status" value="1"/>
</dbReference>
<dbReference type="InterPro" id="IPR011009">
    <property type="entry name" value="Kinase-like_dom_sf"/>
</dbReference>
<dbReference type="GO" id="GO:0016042">
    <property type="term" value="P:lipid catabolic process"/>
    <property type="evidence" value="ECO:0007669"/>
    <property type="project" value="UniProtKB-UniRule"/>
</dbReference>
<dbReference type="SMART" id="SM00220">
    <property type="entry name" value="S_TKc"/>
    <property type="match status" value="1"/>
</dbReference>
<dbReference type="GO" id="GO:0016787">
    <property type="term" value="F:hydrolase activity"/>
    <property type="evidence" value="ECO:0007669"/>
    <property type="project" value="UniProtKB-UniRule"/>
</dbReference>
<evidence type="ECO:0000256" key="2">
    <source>
        <dbReference type="PROSITE-ProRule" id="PRU01161"/>
    </source>
</evidence>
<dbReference type="AlphaFoldDB" id="A0AAW1RTZ2"/>
<feature type="compositionally biased region" description="Basic and acidic residues" evidence="5">
    <location>
        <begin position="562"/>
        <end position="572"/>
    </location>
</feature>
<feature type="active site" description="Nucleophile" evidence="2">
    <location>
        <position position="613"/>
    </location>
</feature>
<dbReference type="Gene3D" id="3.30.200.20">
    <property type="entry name" value="Phosphorylase Kinase, domain 1"/>
    <property type="match status" value="1"/>
</dbReference>
<proteinExistence type="inferred from homology"/>
<sequence length="807" mass="87783">MAAVPEALPGVFVVGIRLTDPEVRVPRPVHAFGPSDQRRALLEALQGVAARLPRQLTERGVDAAAAVLTHVVDNDSNAVRLGQANDRLLAAVIGTSVAAACSALLSGVLGALLLVQARRARHRRAVDAEFAAELAASARKEHGLPPLTRGRSAGEDELPPVARLRSIASAGGLSRGGHSSLDASMGLPVALRGSIDRASSAGDAEWGADGRMVALGTADLNVPFRDLKFIRSIGAGGFGRVYLGIWRQTKVAIKLLAHPADVFVDGCGEPHGLVDDHDREATEAKAAAVLAAVRKEAAMIASLRHPNIVLFMGVCTDPPLIIMEHCQRGSLYDVLKQASEVPAASMALTWSRRLRMMLEAAQGMLYLHSMSPALLLRDLKSANLLVDFHWSVKVCDLGLARTDDAWHTTSDSVAVNPRWLAPEVLVGGGHTPASDVYAFGIVMWEVLTCLLPWGNCSPWQVVINVTKRGKRPDVPPAAELVGPRFDLAAMSCYVALMKRCWTENPAARPDFGEIACALRTLMELVQAMDERQGAPKGFADVERQAMSVAYSAASQEVPWDDAPLRDSERESDADSGPILSGGGGGIFFFWQLGVVKYLQTHFDLSSVQLRGASAGGLVACLCACNVDPERVVRLAHELALEHKIFDRRLGLLGIWGGLVRRWLDVLLPPNAAELCRGRLKLVVTDTRDWRQTYLDCWTSRDELIDACMATAHVPFFLDLRLSAAYRGRQYVDGSLQDFVKWENSALLQCDGRAFVLDYSQDELLKYTRLDFLKLRRYEEEGPTRDPQRWPARIVFAESAVCGTCLIS</sequence>
<dbReference type="CDD" id="cd13999">
    <property type="entry name" value="STKc_MAP3K-like"/>
    <property type="match status" value="1"/>
</dbReference>
<keyword evidence="2 4" id="KW-0378">Hydrolase</keyword>
<dbReference type="InterPro" id="IPR051681">
    <property type="entry name" value="Ser/Thr_Kinases-Pseudokinases"/>
</dbReference>
<dbReference type="PROSITE" id="PS51635">
    <property type="entry name" value="PNPLA"/>
    <property type="match status" value="1"/>
</dbReference>
<keyword evidence="2 4" id="KW-0442">Lipid degradation</keyword>
<dbReference type="InterPro" id="IPR000719">
    <property type="entry name" value="Prot_kinase_dom"/>
</dbReference>
<dbReference type="InterPro" id="IPR002641">
    <property type="entry name" value="PNPLA_dom"/>
</dbReference>
<dbReference type="Gene3D" id="1.10.510.10">
    <property type="entry name" value="Transferase(Phosphotransferase) domain 1"/>
    <property type="match status" value="1"/>
</dbReference>
<keyword evidence="1 2" id="KW-0443">Lipid metabolism</keyword>
<dbReference type="PANTHER" id="PTHR44329">
    <property type="entry name" value="SERINE/THREONINE-PROTEIN KINASE TNNI3K-RELATED"/>
    <property type="match status" value="1"/>
</dbReference>
<comment type="caution">
    <text evidence="8">The sequence shown here is derived from an EMBL/GenBank/DDBJ whole genome shotgun (WGS) entry which is preliminary data.</text>
</comment>
<evidence type="ECO:0000256" key="5">
    <source>
        <dbReference type="SAM" id="MobiDB-lite"/>
    </source>
</evidence>